<dbReference type="Proteomes" id="UP000278855">
    <property type="component" value="Unassembled WGS sequence"/>
</dbReference>
<dbReference type="GO" id="GO:0006935">
    <property type="term" value="P:chemotaxis"/>
    <property type="evidence" value="ECO:0007669"/>
    <property type="project" value="UniProtKB-KW"/>
</dbReference>
<dbReference type="InterPro" id="IPR036061">
    <property type="entry name" value="CheW-like_dom_sf"/>
</dbReference>
<dbReference type="PANTHER" id="PTHR22617">
    <property type="entry name" value="CHEMOTAXIS SENSOR HISTIDINE KINASE-RELATED"/>
    <property type="match status" value="1"/>
</dbReference>
<comment type="subcellular location">
    <subcellularLocation>
        <location evidence="1">Cytoplasm</location>
    </subcellularLocation>
</comment>
<evidence type="ECO:0000313" key="8">
    <source>
        <dbReference type="Proteomes" id="UP000273778"/>
    </source>
</evidence>
<protein>
    <recommendedName>
        <fullName evidence="2">Chemotaxis protein CheW</fullName>
    </recommendedName>
</protein>
<dbReference type="OrthoDB" id="9790406at2"/>
<dbReference type="RefSeq" id="WP_124013286.1">
    <property type="nucleotide sequence ID" value="NZ_CP034073.1"/>
</dbReference>
<feature type="domain" description="CheW-like" evidence="5">
    <location>
        <begin position="18"/>
        <end position="162"/>
    </location>
</feature>
<evidence type="ECO:0000256" key="3">
    <source>
        <dbReference type="ARBA" id="ARBA00022490"/>
    </source>
</evidence>
<dbReference type="Proteomes" id="UP000273778">
    <property type="component" value="Chromosome"/>
</dbReference>
<dbReference type="PANTHER" id="PTHR22617:SF41">
    <property type="entry name" value="CHEMOTAXIS SIGNAL TRANSDUCTION SYSTEM ADAPTOR PROTEIN CHEW"/>
    <property type="match status" value="1"/>
</dbReference>
<dbReference type="SMART" id="SM00260">
    <property type="entry name" value="CheW"/>
    <property type="match status" value="1"/>
</dbReference>
<proteinExistence type="predicted"/>
<dbReference type="Gene3D" id="2.30.30.40">
    <property type="entry name" value="SH3 Domains"/>
    <property type="match status" value="1"/>
</dbReference>
<dbReference type="GO" id="GO:0007165">
    <property type="term" value="P:signal transduction"/>
    <property type="evidence" value="ECO:0007669"/>
    <property type="project" value="InterPro"/>
</dbReference>
<evidence type="ECO:0000256" key="2">
    <source>
        <dbReference type="ARBA" id="ARBA00021483"/>
    </source>
</evidence>
<dbReference type="AlphaFoldDB" id="A0A3N4EB01"/>
<name>A0A3N4EB01_9GAMM</name>
<dbReference type="InterPro" id="IPR002545">
    <property type="entry name" value="CheW-lke_dom"/>
</dbReference>
<evidence type="ECO:0000313" key="9">
    <source>
        <dbReference type="Proteomes" id="UP000278855"/>
    </source>
</evidence>
<accession>A0A3N4EB01</accession>
<gene>
    <name evidence="7" type="ORF">EGC77_14410</name>
    <name evidence="6" type="ORF">EGC80_11160</name>
</gene>
<dbReference type="InterPro" id="IPR039315">
    <property type="entry name" value="CheW"/>
</dbReference>
<sequence length="185" mass="20577">MKFPSTKTSNMELPVEDDRQYLTFNLKDAMYAIGILNIKEILEYSNVTPVPMMPHFIKGVINLRGAVVPVIDLSARFGNNQNCIVKRTCIIIIEVLNEEGMQDIGVMVDAVSEVIEISHSDIVPAPAFGAQIRADFIQGMGKINGDFAIILQVDKVLSVEEISMMSNLVHEQSTDTKHALDQRIM</sequence>
<dbReference type="EMBL" id="RKKB01000006">
    <property type="protein sequence ID" value="RPA31151.1"/>
    <property type="molecule type" value="Genomic_DNA"/>
</dbReference>
<keyword evidence="8" id="KW-1185">Reference proteome</keyword>
<dbReference type="FunFam" id="2.40.50.180:FF:000002">
    <property type="entry name" value="Chemotaxis protein CheW"/>
    <property type="match status" value="1"/>
</dbReference>
<evidence type="ECO:0000256" key="4">
    <source>
        <dbReference type="ARBA" id="ARBA00022500"/>
    </source>
</evidence>
<dbReference type="CDD" id="cd00732">
    <property type="entry name" value="CheW"/>
    <property type="match status" value="1"/>
</dbReference>
<evidence type="ECO:0000259" key="5">
    <source>
        <dbReference type="PROSITE" id="PS50851"/>
    </source>
</evidence>
<keyword evidence="3" id="KW-0963">Cytoplasm</keyword>
<reference evidence="7" key="3">
    <citation type="submission" date="2018-11" db="EMBL/GenBank/DDBJ databases">
        <authorList>
            <person name="Hwang Y.J."/>
            <person name="Hwang C.Y."/>
        </authorList>
    </citation>
    <scope>NUCLEOTIDE SEQUENCE</scope>
    <source>
        <strain evidence="7">R106</strain>
    </source>
</reference>
<dbReference type="Pfam" id="PF01584">
    <property type="entry name" value="CheW"/>
    <property type="match status" value="1"/>
</dbReference>
<dbReference type="GO" id="GO:0005829">
    <property type="term" value="C:cytosol"/>
    <property type="evidence" value="ECO:0007669"/>
    <property type="project" value="TreeGrafter"/>
</dbReference>
<keyword evidence="4" id="KW-0145">Chemotaxis</keyword>
<organism evidence="7 9">
    <name type="scientific">Shewanella psychromarinicola</name>
    <dbReference type="NCBI Taxonomy" id="2487742"/>
    <lineage>
        <taxon>Bacteria</taxon>
        <taxon>Pseudomonadati</taxon>
        <taxon>Pseudomonadota</taxon>
        <taxon>Gammaproteobacteria</taxon>
        <taxon>Alteromonadales</taxon>
        <taxon>Shewanellaceae</taxon>
        <taxon>Shewanella</taxon>
    </lineage>
</organism>
<dbReference type="EMBL" id="CP034073">
    <property type="protein sequence ID" value="AZG35416.1"/>
    <property type="molecule type" value="Genomic_DNA"/>
</dbReference>
<evidence type="ECO:0000256" key="1">
    <source>
        <dbReference type="ARBA" id="ARBA00004496"/>
    </source>
</evidence>
<dbReference type="SUPFAM" id="SSF50341">
    <property type="entry name" value="CheW-like"/>
    <property type="match status" value="1"/>
</dbReference>
<evidence type="ECO:0000313" key="6">
    <source>
        <dbReference type="EMBL" id="AZG35416.1"/>
    </source>
</evidence>
<dbReference type="KEGG" id="spsr:EGC80_11160"/>
<reference evidence="6 8" key="1">
    <citation type="submission" date="2018-11" db="EMBL/GenBank/DDBJ databases">
        <title>Shewanella sp. M2.</title>
        <authorList>
            <person name="Hwang Y.J."/>
            <person name="Hwang C.Y."/>
        </authorList>
    </citation>
    <scope>NUCLEOTIDE SEQUENCE [LARGE SCALE GENOMIC DNA]</scope>
    <source>
        <strain evidence="6 8">M2</strain>
    </source>
</reference>
<evidence type="ECO:0000313" key="7">
    <source>
        <dbReference type="EMBL" id="RPA31151.1"/>
    </source>
</evidence>
<reference evidence="9" key="2">
    <citation type="submission" date="2018-11" db="EMBL/GenBank/DDBJ databases">
        <title>Shewanella sp. R106.</title>
        <authorList>
            <person name="Hwang Y.J."/>
            <person name="Hwang C.Y."/>
        </authorList>
    </citation>
    <scope>NUCLEOTIDE SEQUENCE [LARGE SCALE GENOMIC DNA]</scope>
    <source>
        <strain evidence="9">R106</strain>
    </source>
</reference>
<dbReference type="PROSITE" id="PS50851">
    <property type="entry name" value="CHEW"/>
    <property type="match status" value="1"/>
</dbReference>
<dbReference type="Gene3D" id="2.40.50.180">
    <property type="entry name" value="CheA-289, Domain 4"/>
    <property type="match status" value="1"/>
</dbReference>